<evidence type="ECO:0000256" key="14">
    <source>
        <dbReference type="ARBA" id="ARBA00023136"/>
    </source>
</evidence>
<keyword evidence="12" id="KW-0007">Acetylation</keyword>
<dbReference type="AlphaFoldDB" id="A0A8J7P613"/>
<evidence type="ECO:0000256" key="13">
    <source>
        <dbReference type="ARBA" id="ARBA00023128"/>
    </source>
</evidence>
<proteinExistence type="inferred from homology"/>
<evidence type="ECO:0000256" key="1">
    <source>
        <dbReference type="ARBA" id="ARBA00003195"/>
    </source>
</evidence>
<feature type="region of interest" description="Disordered" evidence="17">
    <location>
        <begin position="62"/>
        <end position="84"/>
    </location>
</feature>
<evidence type="ECO:0000313" key="20">
    <source>
        <dbReference type="Proteomes" id="UP000736164"/>
    </source>
</evidence>
<accession>A0A8J7P613</accession>
<dbReference type="PANTHER" id="PTHR15221">
    <property type="entry name" value="NADH DEHYDROGENASE [UBIQUINONE] 1 ALPHA SUBCOMPLEX SUBUNIT 3"/>
    <property type="match status" value="1"/>
</dbReference>
<evidence type="ECO:0000256" key="18">
    <source>
        <dbReference type="SAM" id="Phobius"/>
    </source>
</evidence>
<evidence type="ECO:0000256" key="8">
    <source>
        <dbReference type="ARBA" id="ARBA00022692"/>
    </source>
</evidence>
<keyword evidence="10" id="KW-0249">Electron transport</keyword>
<evidence type="ECO:0000256" key="4">
    <source>
        <dbReference type="ARBA" id="ARBA00011533"/>
    </source>
</evidence>
<feature type="transmembrane region" description="Helical" evidence="18">
    <location>
        <begin position="18"/>
        <end position="38"/>
    </location>
</feature>
<evidence type="ECO:0000256" key="6">
    <source>
        <dbReference type="ARBA" id="ARBA00022448"/>
    </source>
</evidence>
<evidence type="ECO:0000256" key="11">
    <source>
        <dbReference type="ARBA" id="ARBA00022989"/>
    </source>
</evidence>
<feature type="non-terminal residue" evidence="19">
    <location>
        <position position="1"/>
    </location>
</feature>
<keyword evidence="11 18" id="KW-1133">Transmembrane helix</keyword>
<evidence type="ECO:0000256" key="3">
    <source>
        <dbReference type="ARBA" id="ARBA00008253"/>
    </source>
</evidence>
<keyword evidence="7" id="KW-0679">Respiratory chain</keyword>
<feature type="non-terminal residue" evidence="19">
    <location>
        <position position="84"/>
    </location>
</feature>
<dbReference type="Pfam" id="PF14987">
    <property type="entry name" value="NADHdh_A3"/>
    <property type="match status" value="1"/>
</dbReference>
<comment type="subcellular location">
    <subcellularLocation>
        <location evidence="2">Mitochondrion inner membrane</location>
        <topology evidence="2">Single-pass membrane protein</topology>
    </subcellularLocation>
</comment>
<evidence type="ECO:0000256" key="10">
    <source>
        <dbReference type="ARBA" id="ARBA00022982"/>
    </source>
</evidence>
<evidence type="ECO:0000256" key="2">
    <source>
        <dbReference type="ARBA" id="ARBA00004434"/>
    </source>
</evidence>
<keyword evidence="14 18" id="KW-0472">Membrane</keyword>
<organism evidence="19 20">
    <name type="scientific">Atractosteus spatula</name>
    <name type="common">Alligator gar</name>
    <name type="synonym">Lepisosteus spatula</name>
    <dbReference type="NCBI Taxonomy" id="7917"/>
    <lineage>
        <taxon>Eukaryota</taxon>
        <taxon>Metazoa</taxon>
        <taxon>Chordata</taxon>
        <taxon>Craniata</taxon>
        <taxon>Vertebrata</taxon>
        <taxon>Euteleostomi</taxon>
        <taxon>Actinopterygii</taxon>
        <taxon>Neopterygii</taxon>
        <taxon>Holostei</taxon>
        <taxon>Semionotiformes</taxon>
        <taxon>Lepisosteidae</taxon>
        <taxon>Atractosteus</taxon>
    </lineage>
</organism>
<evidence type="ECO:0000256" key="12">
    <source>
        <dbReference type="ARBA" id="ARBA00022990"/>
    </source>
</evidence>
<keyword evidence="8 18" id="KW-0812">Transmembrane</keyword>
<name>A0A8J7P613_ATRSP</name>
<gene>
    <name evidence="19" type="primary">Ndufa3</name>
    <name evidence="19" type="ORF">GTO95_0007269</name>
</gene>
<dbReference type="Proteomes" id="UP000736164">
    <property type="component" value="Unassembled WGS sequence"/>
</dbReference>
<evidence type="ECO:0000256" key="9">
    <source>
        <dbReference type="ARBA" id="ARBA00022792"/>
    </source>
</evidence>
<protein>
    <recommendedName>
        <fullName evidence="5">NADH dehydrogenase [ubiquinone] 1 alpha subcomplex subunit 3</fullName>
    </recommendedName>
    <alternativeName>
        <fullName evidence="15">Complex I-B9</fullName>
    </alternativeName>
    <alternativeName>
        <fullName evidence="16">NADH-ubiquinone oxidoreductase B9 subunit</fullName>
    </alternativeName>
</protein>
<comment type="subunit">
    <text evidence="4">Complex I is composed of 45 different subunits.</text>
</comment>
<keyword evidence="6" id="KW-0813">Transport</keyword>
<comment type="caution">
    <text evidence="19">The sequence shown here is derived from an EMBL/GenBank/DDBJ whole genome shotgun (WGS) entry which is preliminary data.</text>
</comment>
<comment type="function">
    <text evidence="1">Accessory subunit of the mitochondrial membrane respiratory chain NADH dehydrogenase (Complex I), that is believed not to be involved in catalysis. Complex I functions in the transfer of electrons from NADH to the respiratory chain. The immediate electron acceptor for the enzyme is believed to be ubiquinone.</text>
</comment>
<evidence type="ECO:0000256" key="5">
    <source>
        <dbReference type="ARBA" id="ARBA00016391"/>
    </source>
</evidence>
<evidence type="ECO:0000313" key="19">
    <source>
        <dbReference type="EMBL" id="MBN3325071.1"/>
    </source>
</evidence>
<evidence type="ECO:0000256" key="16">
    <source>
        <dbReference type="ARBA" id="ARBA00032035"/>
    </source>
</evidence>
<dbReference type="GO" id="GO:0045271">
    <property type="term" value="C:respiratory chain complex I"/>
    <property type="evidence" value="ECO:0007669"/>
    <property type="project" value="InterPro"/>
</dbReference>
<reference evidence="19" key="1">
    <citation type="journal article" date="2021" name="Cell">
        <title>Tracing the genetic footprints of vertebrate landing in non-teleost ray-finned fishes.</title>
        <authorList>
            <person name="Bi X."/>
            <person name="Wang K."/>
            <person name="Yang L."/>
            <person name="Pan H."/>
            <person name="Jiang H."/>
            <person name="Wei Q."/>
            <person name="Fang M."/>
            <person name="Yu H."/>
            <person name="Zhu C."/>
            <person name="Cai Y."/>
            <person name="He Y."/>
            <person name="Gan X."/>
            <person name="Zeng H."/>
            <person name="Yu D."/>
            <person name="Zhu Y."/>
            <person name="Jiang H."/>
            <person name="Qiu Q."/>
            <person name="Yang H."/>
            <person name="Zhang Y.E."/>
            <person name="Wang W."/>
            <person name="Zhu M."/>
            <person name="He S."/>
            <person name="Zhang G."/>
        </authorList>
    </citation>
    <scope>NUCLEOTIDE SEQUENCE</scope>
    <source>
        <strain evidence="19">Allg_001</strain>
    </source>
</reference>
<keyword evidence="20" id="KW-1185">Reference proteome</keyword>
<evidence type="ECO:0000256" key="17">
    <source>
        <dbReference type="SAM" id="MobiDB-lite"/>
    </source>
</evidence>
<evidence type="ECO:0000256" key="7">
    <source>
        <dbReference type="ARBA" id="ARBA00022660"/>
    </source>
</evidence>
<sequence length="84" mass="9146">MAGRVAAFLKDAWSREPVVTVACGIGALAVLFPLISPYTKYAGPMNMAVPYNYPVPLRDDGNMPEVPSHPCDPQGPTLDWMKKL</sequence>
<dbReference type="PANTHER" id="PTHR15221:SF0">
    <property type="entry name" value="NADH DEHYDROGENASE [UBIQUINONE] 1 ALPHA SUBCOMPLEX SUBUNIT 3"/>
    <property type="match status" value="1"/>
</dbReference>
<dbReference type="EMBL" id="JAAWVO010073909">
    <property type="protein sequence ID" value="MBN3325071.1"/>
    <property type="molecule type" value="Genomic_DNA"/>
</dbReference>
<comment type="similarity">
    <text evidence="3">Belongs to the complex I NDUFA3 subunit family.</text>
</comment>
<dbReference type="InterPro" id="IPR026626">
    <property type="entry name" value="NDUFA3"/>
</dbReference>
<dbReference type="GO" id="GO:0005743">
    <property type="term" value="C:mitochondrial inner membrane"/>
    <property type="evidence" value="ECO:0007669"/>
    <property type="project" value="UniProtKB-SubCell"/>
</dbReference>
<keyword evidence="13" id="KW-0496">Mitochondrion</keyword>
<keyword evidence="9" id="KW-0999">Mitochondrion inner membrane</keyword>
<evidence type="ECO:0000256" key="15">
    <source>
        <dbReference type="ARBA" id="ARBA00031425"/>
    </source>
</evidence>